<protein>
    <submittedName>
        <fullName evidence="2">Uncharacterized protein</fullName>
    </submittedName>
</protein>
<organism evidence="2 3">
    <name type="scientific">Phialemonium atrogriseum</name>
    <dbReference type="NCBI Taxonomy" id="1093897"/>
    <lineage>
        <taxon>Eukaryota</taxon>
        <taxon>Fungi</taxon>
        <taxon>Dikarya</taxon>
        <taxon>Ascomycota</taxon>
        <taxon>Pezizomycotina</taxon>
        <taxon>Sordariomycetes</taxon>
        <taxon>Sordariomycetidae</taxon>
        <taxon>Cephalothecales</taxon>
        <taxon>Cephalothecaceae</taxon>
        <taxon>Phialemonium</taxon>
    </lineage>
</organism>
<feature type="chain" id="PRO_5042597707" evidence="1">
    <location>
        <begin position="18"/>
        <end position="77"/>
    </location>
</feature>
<evidence type="ECO:0000313" key="3">
    <source>
        <dbReference type="Proteomes" id="UP001244011"/>
    </source>
</evidence>
<evidence type="ECO:0000256" key="1">
    <source>
        <dbReference type="SAM" id="SignalP"/>
    </source>
</evidence>
<dbReference type="Proteomes" id="UP001244011">
    <property type="component" value="Unassembled WGS sequence"/>
</dbReference>
<dbReference type="RefSeq" id="XP_060284388.1">
    <property type="nucleotide sequence ID" value="XM_060427711.1"/>
</dbReference>
<name>A0AAJ0C1F6_9PEZI</name>
<accession>A0AAJ0C1F6</accession>
<dbReference type="GeneID" id="85310898"/>
<dbReference type="AlphaFoldDB" id="A0AAJ0C1F6"/>
<reference evidence="2" key="1">
    <citation type="submission" date="2023-06" db="EMBL/GenBank/DDBJ databases">
        <title>Genome-scale phylogeny and comparative genomics of the fungal order Sordariales.</title>
        <authorList>
            <consortium name="Lawrence Berkeley National Laboratory"/>
            <person name="Hensen N."/>
            <person name="Bonometti L."/>
            <person name="Westerberg I."/>
            <person name="Brannstrom I.O."/>
            <person name="Guillou S."/>
            <person name="Cros-Aarteil S."/>
            <person name="Calhoun S."/>
            <person name="Haridas S."/>
            <person name="Kuo A."/>
            <person name="Mondo S."/>
            <person name="Pangilinan J."/>
            <person name="Riley R."/>
            <person name="Labutti K."/>
            <person name="Andreopoulos B."/>
            <person name="Lipzen A."/>
            <person name="Chen C."/>
            <person name="Yanf M."/>
            <person name="Daum C."/>
            <person name="Ng V."/>
            <person name="Clum A."/>
            <person name="Steindorff A."/>
            <person name="Ohm R."/>
            <person name="Martin F."/>
            <person name="Silar P."/>
            <person name="Natvig D."/>
            <person name="Lalanne C."/>
            <person name="Gautier V."/>
            <person name="Ament-Velasquez S.L."/>
            <person name="Kruys A."/>
            <person name="Hutchinson M.I."/>
            <person name="Powell A.J."/>
            <person name="Barry K."/>
            <person name="Miller A.N."/>
            <person name="Grigoriev I.V."/>
            <person name="Debuchy R."/>
            <person name="Gladieux P."/>
            <person name="Thoren M.H."/>
            <person name="Johannesson H."/>
        </authorList>
    </citation>
    <scope>NUCLEOTIDE SEQUENCE</scope>
    <source>
        <strain evidence="2">8032-3</strain>
    </source>
</reference>
<keyword evidence="1" id="KW-0732">Signal</keyword>
<evidence type="ECO:0000313" key="2">
    <source>
        <dbReference type="EMBL" id="KAK1768175.1"/>
    </source>
</evidence>
<proteinExistence type="predicted"/>
<gene>
    <name evidence="2" type="ORF">QBC33DRAFT_536455</name>
</gene>
<keyword evidence="3" id="KW-1185">Reference proteome</keyword>
<feature type="signal peptide" evidence="1">
    <location>
        <begin position="1"/>
        <end position="17"/>
    </location>
</feature>
<dbReference type="EMBL" id="MU839006">
    <property type="protein sequence ID" value="KAK1768175.1"/>
    <property type="molecule type" value="Genomic_DNA"/>
</dbReference>
<comment type="caution">
    <text evidence="2">The sequence shown here is derived from an EMBL/GenBank/DDBJ whole genome shotgun (WGS) entry which is preliminary data.</text>
</comment>
<sequence length="77" mass="8328">MLLPAALLLATGLFARALSRGGAPTPQAIMSEEIDIDQPHVGGIRNAYNMEERCKVIEQLGGTFYAEPRECPDLDLA</sequence>